<dbReference type="InterPro" id="IPR002455">
    <property type="entry name" value="GPCR3_GABA-B"/>
</dbReference>
<dbReference type="InterPro" id="IPR017978">
    <property type="entry name" value="GPCR_3_C"/>
</dbReference>
<keyword evidence="8" id="KW-0807">Transducer</keyword>
<dbReference type="KEGG" id="fcy:FRACYDRAFT_239481"/>
<comment type="subcellular location">
    <subcellularLocation>
        <location evidence="1">Membrane</location>
        <topology evidence="1">Multi-pass membrane protein</topology>
    </subcellularLocation>
</comment>
<dbReference type="PROSITE" id="PS50259">
    <property type="entry name" value="G_PROTEIN_RECEP_F3_4"/>
    <property type="match status" value="1"/>
</dbReference>
<feature type="transmembrane region" description="Helical" evidence="10">
    <location>
        <begin position="333"/>
        <end position="354"/>
    </location>
</feature>
<dbReference type="PANTHER" id="PTHR10519:SF20">
    <property type="entry name" value="G-PROTEIN COUPLED RECEPTOR 156-RELATED"/>
    <property type="match status" value="1"/>
</dbReference>
<dbReference type="AlphaFoldDB" id="A0A1E7FFG7"/>
<dbReference type="EMBL" id="KV784358">
    <property type="protein sequence ID" value="OEU16887.1"/>
    <property type="molecule type" value="Genomic_DNA"/>
</dbReference>
<dbReference type="Gene3D" id="1.20.1070.10">
    <property type="entry name" value="Rhodopsin 7-helix transmembrane proteins"/>
    <property type="match status" value="1"/>
</dbReference>
<feature type="region of interest" description="Disordered" evidence="9">
    <location>
        <begin position="1"/>
        <end position="22"/>
    </location>
</feature>
<keyword evidence="2 10" id="KW-0812">Transmembrane</keyword>
<evidence type="ECO:0000256" key="6">
    <source>
        <dbReference type="ARBA" id="ARBA00023170"/>
    </source>
</evidence>
<dbReference type="GO" id="GO:0004965">
    <property type="term" value="F:G protein-coupled GABA receptor activity"/>
    <property type="evidence" value="ECO:0007669"/>
    <property type="project" value="InterPro"/>
</dbReference>
<keyword evidence="6" id="KW-0675">Receptor</keyword>
<keyword evidence="13" id="KW-1185">Reference proteome</keyword>
<feature type="transmembrane region" description="Helical" evidence="10">
    <location>
        <begin position="295"/>
        <end position="318"/>
    </location>
</feature>
<keyword evidence="5 10" id="KW-0472">Membrane</keyword>
<evidence type="ECO:0000256" key="2">
    <source>
        <dbReference type="ARBA" id="ARBA00022692"/>
    </source>
</evidence>
<evidence type="ECO:0000313" key="12">
    <source>
        <dbReference type="EMBL" id="OEU16887.1"/>
    </source>
</evidence>
<feature type="region of interest" description="Disordered" evidence="9">
    <location>
        <begin position="406"/>
        <end position="469"/>
    </location>
</feature>
<evidence type="ECO:0000259" key="11">
    <source>
        <dbReference type="PROSITE" id="PS50259"/>
    </source>
</evidence>
<keyword evidence="7" id="KW-0325">Glycoprotein</keyword>
<sequence>MTTTTTTTTINSNNNLDEDINQNHGAPLTYYNTIPKTRYVIVDEWRRNLENATVEISQQSPPSQSPSSSSSSTPSAAAEVHYLSRRYAIVAFTLTAIGSLLSIGSCVFIYRFRTHTIISVGQPPFLYLICFSAFLLSVSISLNAIDDSNEKKTQQSLNAGCISWLWLTTIGVVIAYMALFCKLFRVEKVTRRGRIRQKVLARHVIKPLIIVVLVAIAILIAWTITSPPYYKRETFTGMGGEVHSIGTCFYDDGGIYEILLTLVLVFCVSIAFWMSLKTRNVPEYLSDSRRVTQTLLGHLILVIIKVTFNVVLIIYTAYGTASAADLSALNAGVYISTVFYGFFAAMISIGFLVIPKIYYVRYEQVHGELPKGVHKIGGRVTVQIDGVRLGQLDLPSHVMRNTQRSIIPLGEENDNNNNNNNSPMGEDGNDDDGRQDNLRMKMGSIPESSDNSTSSNDNISNIDAVELKE</sequence>
<evidence type="ECO:0000256" key="3">
    <source>
        <dbReference type="ARBA" id="ARBA00022989"/>
    </source>
</evidence>
<gene>
    <name evidence="12" type="ORF">FRACYDRAFT_239481</name>
</gene>
<evidence type="ECO:0000256" key="4">
    <source>
        <dbReference type="ARBA" id="ARBA00023040"/>
    </source>
</evidence>
<evidence type="ECO:0000256" key="9">
    <source>
        <dbReference type="SAM" id="MobiDB-lite"/>
    </source>
</evidence>
<dbReference type="Proteomes" id="UP000095751">
    <property type="component" value="Unassembled WGS sequence"/>
</dbReference>
<evidence type="ECO:0000256" key="8">
    <source>
        <dbReference type="ARBA" id="ARBA00023224"/>
    </source>
</evidence>
<feature type="transmembrane region" description="Helical" evidence="10">
    <location>
        <begin position="87"/>
        <end position="112"/>
    </location>
</feature>
<evidence type="ECO:0000256" key="1">
    <source>
        <dbReference type="ARBA" id="ARBA00004141"/>
    </source>
</evidence>
<evidence type="ECO:0000313" key="13">
    <source>
        <dbReference type="Proteomes" id="UP000095751"/>
    </source>
</evidence>
<dbReference type="GO" id="GO:0038039">
    <property type="term" value="C:G protein-coupled receptor heterodimeric complex"/>
    <property type="evidence" value="ECO:0007669"/>
    <property type="project" value="TreeGrafter"/>
</dbReference>
<dbReference type="OrthoDB" id="48782at2759"/>
<protein>
    <recommendedName>
        <fullName evidence="11">G-protein coupled receptors family 3 profile domain-containing protein</fullName>
    </recommendedName>
</protein>
<feature type="compositionally biased region" description="Low complexity" evidence="9">
    <location>
        <begin position="57"/>
        <end position="73"/>
    </location>
</feature>
<keyword evidence="3 10" id="KW-1133">Transmembrane helix</keyword>
<dbReference type="InParanoid" id="A0A1E7FFG7"/>
<reference evidence="12 13" key="1">
    <citation type="submission" date="2016-09" db="EMBL/GenBank/DDBJ databases">
        <title>Extensive genetic diversity and differential bi-allelic expression allows diatom success in the polar Southern Ocean.</title>
        <authorList>
            <consortium name="DOE Joint Genome Institute"/>
            <person name="Mock T."/>
            <person name="Otillar R.P."/>
            <person name="Strauss J."/>
            <person name="Dupont C."/>
            <person name="Frickenhaus S."/>
            <person name="Maumus F."/>
            <person name="Mcmullan M."/>
            <person name="Sanges R."/>
            <person name="Schmutz J."/>
            <person name="Toseland A."/>
            <person name="Valas R."/>
            <person name="Veluchamy A."/>
            <person name="Ward B.J."/>
            <person name="Allen A."/>
            <person name="Barry K."/>
            <person name="Falciatore A."/>
            <person name="Ferrante M."/>
            <person name="Fortunato A.E."/>
            <person name="Gloeckner G."/>
            <person name="Gruber A."/>
            <person name="Hipkin R."/>
            <person name="Janech M."/>
            <person name="Kroth P."/>
            <person name="Leese F."/>
            <person name="Lindquist E."/>
            <person name="Lyon B.R."/>
            <person name="Martin J."/>
            <person name="Mayer C."/>
            <person name="Parker M."/>
            <person name="Quesneville H."/>
            <person name="Raymond J."/>
            <person name="Uhlig C."/>
            <person name="Valentin K.U."/>
            <person name="Worden A.Z."/>
            <person name="Armbrust E.V."/>
            <person name="Bowler C."/>
            <person name="Green B."/>
            <person name="Moulton V."/>
            <person name="Van Oosterhout C."/>
            <person name="Grigoriev I."/>
        </authorList>
    </citation>
    <scope>NUCLEOTIDE SEQUENCE [LARGE SCALE GENOMIC DNA]</scope>
    <source>
        <strain evidence="12 13">CCMP1102</strain>
    </source>
</reference>
<evidence type="ECO:0000256" key="5">
    <source>
        <dbReference type="ARBA" id="ARBA00023136"/>
    </source>
</evidence>
<accession>A0A1E7FFG7</accession>
<feature type="domain" description="G-protein coupled receptors family 3 profile" evidence="11">
    <location>
        <begin position="161"/>
        <end position="360"/>
    </location>
</feature>
<dbReference type="Pfam" id="PF00003">
    <property type="entry name" value="7tm_3"/>
    <property type="match status" value="1"/>
</dbReference>
<evidence type="ECO:0000256" key="7">
    <source>
        <dbReference type="ARBA" id="ARBA00023180"/>
    </source>
</evidence>
<feature type="transmembrane region" description="Helical" evidence="10">
    <location>
        <begin position="164"/>
        <end position="184"/>
    </location>
</feature>
<feature type="compositionally biased region" description="Low complexity" evidence="9">
    <location>
        <begin position="444"/>
        <end position="463"/>
    </location>
</feature>
<keyword evidence="4" id="KW-0297">G-protein coupled receptor</keyword>
<feature type="region of interest" description="Disordered" evidence="9">
    <location>
        <begin position="54"/>
        <end position="73"/>
    </location>
</feature>
<feature type="transmembrane region" description="Helical" evidence="10">
    <location>
        <begin position="204"/>
        <end position="224"/>
    </location>
</feature>
<proteinExistence type="predicted"/>
<dbReference type="PANTHER" id="PTHR10519">
    <property type="entry name" value="GABA-B RECEPTOR"/>
    <property type="match status" value="1"/>
</dbReference>
<feature type="transmembrane region" description="Helical" evidence="10">
    <location>
        <begin position="124"/>
        <end position="144"/>
    </location>
</feature>
<organism evidence="12 13">
    <name type="scientific">Fragilariopsis cylindrus CCMP1102</name>
    <dbReference type="NCBI Taxonomy" id="635003"/>
    <lineage>
        <taxon>Eukaryota</taxon>
        <taxon>Sar</taxon>
        <taxon>Stramenopiles</taxon>
        <taxon>Ochrophyta</taxon>
        <taxon>Bacillariophyta</taxon>
        <taxon>Bacillariophyceae</taxon>
        <taxon>Bacillariophycidae</taxon>
        <taxon>Bacillariales</taxon>
        <taxon>Bacillariaceae</taxon>
        <taxon>Fragilariopsis</taxon>
    </lineage>
</organism>
<name>A0A1E7FFG7_9STRA</name>
<evidence type="ECO:0000256" key="10">
    <source>
        <dbReference type="SAM" id="Phobius"/>
    </source>
</evidence>
<feature type="transmembrane region" description="Helical" evidence="10">
    <location>
        <begin position="254"/>
        <end position="274"/>
    </location>
</feature>